<gene>
    <name evidence="2" type="ORF">RSE6_09909</name>
</gene>
<name>A0A1E1MK44_RHYSE</name>
<evidence type="ECO:0000313" key="2">
    <source>
        <dbReference type="EMBL" id="CZT49115.1"/>
    </source>
</evidence>
<organism evidence="2 3">
    <name type="scientific">Rhynchosporium secalis</name>
    <name type="common">Barley scald fungus</name>
    <dbReference type="NCBI Taxonomy" id="38038"/>
    <lineage>
        <taxon>Eukaryota</taxon>
        <taxon>Fungi</taxon>
        <taxon>Dikarya</taxon>
        <taxon>Ascomycota</taxon>
        <taxon>Pezizomycotina</taxon>
        <taxon>Leotiomycetes</taxon>
        <taxon>Helotiales</taxon>
        <taxon>Ploettnerulaceae</taxon>
        <taxon>Rhynchosporium</taxon>
    </lineage>
</organism>
<dbReference type="AlphaFoldDB" id="A0A1E1MK44"/>
<evidence type="ECO:0000256" key="1">
    <source>
        <dbReference type="SAM" id="MobiDB-lite"/>
    </source>
</evidence>
<keyword evidence="3" id="KW-1185">Reference proteome</keyword>
<dbReference type="Proteomes" id="UP000177625">
    <property type="component" value="Unassembled WGS sequence"/>
</dbReference>
<feature type="region of interest" description="Disordered" evidence="1">
    <location>
        <begin position="47"/>
        <end position="74"/>
    </location>
</feature>
<sequence>MVAQNKNIWVKKLVGINSRSFSSPGPRSSLLVLRHSKEASFAATQFTAAHTERASSPEKGRTPPTKLMNKPLSGVYIAQQQRYGPMYTNRED</sequence>
<evidence type="ECO:0000313" key="3">
    <source>
        <dbReference type="Proteomes" id="UP000177625"/>
    </source>
</evidence>
<feature type="compositionally biased region" description="Basic and acidic residues" evidence="1">
    <location>
        <begin position="50"/>
        <end position="61"/>
    </location>
</feature>
<accession>A0A1E1MK44</accession>
<protein>
    <submittedName>
        <fullName evidence="2">Uncharacterized protein</fullName>
    </submittedName>
</protein>
<proteinExistence type="predicted"/>
<dbReference type="EMBL" id="FJVC01000367">
    <property type="protein sequence ID" value="CZT49115.1"/>
    <property type="molecule type" value="Genomic_DNA"/>
</dbReference>
<reference evidence="3" key="1">
    <citation type="submission" date="2016-03" db="EMBL/GenBank/DDBJ databases">
        <authorList>
            <person name="Guldener U."/>
        </authorList>
    </citation>
    <scope>NUCLEOTIDE SEQUENCE [LARGE SCALE GENOMIC DNA]</scope>
</reference>